<keyword evidence="2" id="KW-0378">Hydrolase</keyword>
<dbReference type="GO" id="GO:0019120">
    <property type="term" value="F:hydrolase activity, acting on acid halide bonds, in C-halide compounds"/>
    <property type="evidence" value="ECO:0007669"/>
    <property type="project" value="InterPro"/>
</dbReference>
<organism evidence="4 5">
    <name type="scientific">Rhodococcus spongiicola</name>
    <dbReference type="NCBI Taxonomy" id="2487352"/>
    <lineage>
        <taxon>Bacteria</taxon>
        <taxon>Bacillati</taxon>
        <taxon>Actinomycetota</taxon>
        <taxon>Actinomycetes</taxon>
        <taxon>Mycobacteriales</taxon>
        <taxon>Nocardiaceae</taxon>
        <taxon>Rhodococcus</taxon>
    </lineage>
</organism>
<dbReference type="InterPro" id="IPR036412">
    <property type="entry name" value="HAD-like_sf"/>
</dbReference>
<dbReference type="Gene3D" id="1.10.150.240">
    <property type="entry name" value="Putative phosphatase, domain 2"/>
    <property type="match status" value="1"/>
</dbReference>
<dbReference type="InterPro" id="IPR006439">
    <property type="entry name" value="HAD-SF_hydro_IA"/>
</dbReference>
<evidence type="ECO:0000256" key="2">
    <source>
        <dbReference type="ARBA" id="ARBA00022801"/>
    </source>
</evidence>
<dbReference type="AlphaFoldDB" id="A0A3S3B1E5"/>
<dbReference type="InterPro" id="IPR023198">
    <property type="entry name" value="PGP-like_dom2"/>
</dbReference>
<dbReference type="SFLD" id="SFLDG01129">
    <property type="entry name" value="C1.5:_HAD__Beta-PGM__Phosphata"/>
    <property type="match status" value="1"/>
</dbReference>
<proteinExistence type="inferred from homology"/>
<reference evidence="4 5" key="1">
    <citation type="submission" date="2018-11" db="EMBL/GenBank/DDBJ databases">
        <title>Rhodococcus spongicola sp. nov. and Rhodococcus xishaensis sp. nov. from marine sponges.</title>
        <authorList>
            <person name="Li L."/>
            <person name="Lin H.W."/>
        </authorList>
    </citation>
    <scope>NUCLEOTIDE SEQUENCE [LARGE SCALE GENOMIC DNA]</scope>
    <source>
        <strain evidence="4 5">LHW50502</strain>
    </source>
</reference>
<evidence type="ECO:0000256" key="3">
    <source>
        <dbReference type="SAM" id="MobiDB-lite"/>
    </source>
</evidence>
<evidence type="ECO:0000256" key="1">
    <source>
        <dbReference type="ARBA" id="ARBA00008106"/>
    </source>
</evidence>
<dbReference type="PANTHER" id="PTHR43316:SF3">
    <property type="entry name" value="HALOACID DEHALOGENASE, TYPE II (AFU_ORTHOLOGUE AFUA_2G07750)-RELATED"/>
    <property type="match status" value="1"/>
</dbReference>
<evidence type="ECO:0000313" key="5">
    <source>
        <dbReference type="Proteomes" id="UP000284333"/>
    </source>
</evidence>
<dbReference type="InterPro" id="IPR006328">
    <property type="entry name" value="2-HAD"/>
</dbReference>
<dbReference type="PANTHER" id="PTHR43316">
    <property type="entry name" value="HYDROLASE, HALOACID DELAHOGENASE-RELATED"/>
    <property type="match status" value="1"/>
</dbReference>
<evidence type="ECO:0000313" key="4">
    <source>
        <dbReference type="EMBL" id="RVW00876.1"/>
    </source>
</evidence>
<dbReference type="InterPro" id="IPR023214">
    <property type="entry name" value="HAD_sf"/>
</dbReference>
<accession>A0A3S3B1E5</accession>
<dbReference type="NCBIfam" id="TIGR01493">
    <property type="entry name" value="HAD-SF-IA-v2"/>
    <property type="match status" value="1"/>
</dbReference>
<dbReference type="Proteomes" id="UP000284333">
    <property type="component" value="Unassembled WGS sequence"/>
</dbReference>
<dbReference type="Pfam" id="PF00702">
    <property type="entry name" value="Hydrolase"/>
    <property type="match status" value="1"/>
</dbReference>
<protein>
    <submittedName>
        <fullName evidence="4">Haloacid dehalogenase type II</fullName>
    </submittedName>
</protein>
<keyword evidence="5" id="KW-1185">Reference proteome</keyword>
<dbReference type="Gene3D" id="3.40.50.1000">
    <property type="entry name" value="HAD superfamily/HAD-like"/>
    <property type="match status" value="1"/>
</dbReference>
<dbReference type="SFLD" id="SFLDS00003">
    <property type="entry name" value="Haloacid_Dehalogenase"/>
    <property type="match status" value="1"/>
</dbReference>
<sequence>MDRNRTHRSVRPHRGESVHQLLQPLRGHRTRPSPSSRPVGDVTTRIRPDVVVFDVVETLASLDAVQSRLSRLQQPTWLLQRWFTRLVRDAMAITAAHGYRTFLDVAASSLQAETRGTLTPAQIDFAVAGFGELTAQPDAADAVDTAKRAGFRVFTLSNGSEATTRAFLDRAGLTPQIEEVLSVDEVKAWKPAPPPYELAVSRARVPAERVALVAVHSWDIHGAHRAGLTTGWCPRLETVATPAFTGADVSSDTLPGVIDALAALPR</sequence>
<feature type="region of interest" description="Disordered" evidence="3">
    <location>
        <begin position="1"/>
        <end position="41"/>
    </location>
</feature>
<dbReference type="InterPro" id="IPR051540">
    <property type="entry name" value="S-2-haloacid_dehalogenase"/>
</dbReference>
<dbReference type="NCBIfam" id="TIGR01428">
    <property type="entry name" value="HAD_type_II"/>
    <property type="match status" value="1"/>
</dbReference>
<gene>
    <name evidence="4" type="ORF">EF834_15915</name>
</gene>
<dbReference type="SUPFAM" id="SSF56784">
    <property type="entry name" value="HAD-like"/>
    <property type="match status" value="1"/>
</dbReference>
<dbReference type="PRINTS" id="PR00413">
    <property type="entry name" value="HADHALOGNASE"/>
</dbReference>
<feature type="compositionally biased region" description="Basic residues" evidence="3">
    <location>
        <begin position="1"/>
        <end position="12"/>
    </location>
</feature>
<name>A0A3S3B1E5_9NOCA</name>
<comment type="caution">
    <text evidence="4">The sequence shown here is derived from an EMBL/GenBank/DDBJ whole genome shotgun (WGS) entry which is preliminary data.</text>
</comment>
<comment type="similarity">
    <text evidence="1">Belongs to the HAD-like hydrolase superfamily. S-2-haloalkanoic acid dehalogenase family.</text>
</comment>
<dbReference type="EMBL" id="RKLN01000006">
    <property type="protein sequence ID" value="RVW00876.1"/>
    <property type="molecule type" value="Genomic_DNA"/>
</dbReference>
<dbReference type="OrthoDB" id="3774052at2"/>